<reference evidence="3" key="1">
    <citation type="submission" date="2023-07" db="EMBL/GenBank/DDBJ databases">
        <title>30 novel species of actinomycetes from the DSMZ collection.</title>
        <authorList>
            <person name="Nouioui I."/>
        </authorList>
    </citation>
    <scope>NUCLEOTIDE SEQUENCE [LARGE SCALE GENOMIC DNA]</scope>
    <source>
        <strain evidence="3">DSM 41979</strain>
    </source>
</reference>
<dbReference type="InterPro" id="IPR001387">
    <property type="entry name" value="Cro/C1-type_HTH"/>
</dbReference>
<dbReference type="EMBL" id="JAVRET010000057">
    <property type="protein sequence ID" value="MDT0411680.1"/>
    <property type="molecule type" value="Genomic_DNA"/>
</dbReference>
<evidence type="ECO:0000259" key="1">
    <source>
        <dbReference type="PROSITE" id="PS50943"/>
    </source>
</evidence>
<dbReference type="SUPFAM" id="SSF47413">
    <property type="entry name" value="lambda repressor-like DNA-binding domains"/>
    <property type="match status" value="1"/>
</dbReference>
<dbReference type="RefSeq" id="WP_010274475.1">
    <property type="nucleotide sequence ID" value="NZ_JAVRET010000057.1"/>
</dbReference>
<evidence type="ECO:0000313" key="3">
    <source>
        <dbReference type="Proteomes" id="UP001183610"/>
    </source>
</evidence>
<feature type="domain" description="HTH cro/C1-type" evidence="1">
    <location>
        <begin position="22"/>
        <end position="76"/>
    </location>
</feature>
<dbReference type="InterPro" id="IPR010982">
    <property type="entry name" value="Lambda_DNA-bd_dom_sf"/>
</dbReference>
<organism evidence="2 3">
    <name type="scientific">Streptomyces evansiae</name>
    <dbReference type="NCBI Taxonomy" id="3075535"/>
    <lineage>
        <taxon>Bacteria</taxon>
        <taxon>Bacillati</taxon>
        <taxon>Actinomycetota</taxon>
        <taxon>Actinomycetes</taxon>
        <taxon>Kitasatosporales</taxon>
        <taxon>Streptomycetaceae</taxon>
        <taxon>Streptomyces</taxon>
    </lineage>
</organism>
<dbReference type="SMART" id="SM00530">
    <property type="entry name" value="HTH_XRE"/>
    <property type="match status" value="1"/>
</dbReference>
<dbReference type="Pfam" id="PF19054">
    <property type="entry name" value="DUF5753"/>
    <property type="match status" value="1"/>
</dbReference>
<dbReference type="Proteomes" id="UP001183610">
    <property type="component" value="Unassembled WGS sequence"/>
</dbReference>
<dbReference type="InterPro" id="IPR043917">
    <property type="entry name" value="DUF5753"/>
</dbReference>
<comment type="caution">
    <text evidence="2">The sequence shown here is derived from an EMBL/GenBank/DDBJ whole genome shotgun (WGS) entry which is preliminary data.</text>
</comment>
<dbReference type="Pfam" id="PF13560">
    <property type="entry name" value="HTH_31"/>
    <property type="match status" value="1"/>
</dbReference>
<protein>
    <submittedName>
        <fullName evidence="2">Helix-turn-helix transcriptional regulator</fullName>
    </submittedName>
</protein>
<accession>A0ABU2R7F3</accession>
<gene>
    <name evidence="2" type="ORF">RM698_21875</name>
</gene>
<dbReference type="CDD" id="cd00093">
    <property type="entry name" value="HTH_XRE"/>
    <property type="match status" value="1"/>
</dbReference>
<name>A0ABU2R7F3_9ACTN</name>
<dbReference type="Gene3D" id="1.10.260.40">
    <property type="entry name" value="lambda repressor-like DNA-binding domains"/>
    <property type="match status" value="1"/>
</dbReference>
<proteinExistence type="predicted"/>
<evidence type="ECO:0000313" key="2">
    <source>
        <dbReference type="EMBL" id="MDT0411680.1"/>
    </source>
</evidence>
<sequence length="288" mass="31886">MTNVSPGDPLRLLTWQYFGEELRRLREAAGLTQADLAELVFVSASYIAQFEAGRRKPMEDVAKRLDQALKTNGTFWRIIQKLIKDQGPFPPFALPFFEMEREAVAVNAFEATRVPGILQTRRYADAIFRASRPFAPADDPEIEELIKARVQRAALLSGPKALQLWVVIHETALHTPVGGPDVLREQLRHLADCVLTKKAVIQVLPFTAGAIGASVNPFALFRFEDTPPVLYTEALSNSIVRDEPETVEYAFEVYAGLRSAALSPETSLELISSLTQGTQADAHAKQLG</sequence>
<dbReference type="PROSITE" id="PS50943">
    <property type="entry name" value="HTH_CROC1"/>
    <property type="match status" value="1"/>
</dbReference>
<keyword evidence="3" id="KW-1185">Reference proteome</keyword>